<proteinExistence type="predicted"/>
<evidence type="ECO:0000313" key="2">
    <source>
        <dbReference type="EMBL" id="SMP36361.1"/>
    </source>
</evidence>
<dbReference type="Proteomes" id="UP001157914">
    <property type="component" value="Unassembled WGS sequence"/>
</dbReference>
<dbReference type="NCBIfam" id="TIGR03055">
    <property type="entry name" value="photo_alph_chp2"/>
    <property type="match status" value="1"/>
</dbReference>
<comment type="caution">
    <text evidence="2">The sequence shown here is derived from an EMBL/GenBank/DDBJ whole genome shotgun (WGS) entry which is preliminary data.</text>
</comment>
<dbReference type="Pfam" id="PF12291">
    <property type="entry name" value="DUF3623"/>
    <property type="match status" value="1"/>
</dbReference>
<dbReference type="InterPro" id="IPR017496">
    <property type="entry name" value="Photo_alph_chp2"/>
</dbReference>
<name>A0ABY1PNI3_9HYPH</name>
<organism evidence="2 3">
    <name type="scientific">Roseibium denhamense</name>
    <dbReference type="NCBI Taxonomy" id="76305"/>
    <lineage>
        <taxon>Bacteria</taxon>
        <taxon>Pseudomonadati</taxon>
        <taxon>Pseudomonadota</taxon>
        <taxon>Alphaproteobacteria</taxon>
        <taxon>Hyphomicrobiales</taxon>
        <taxon>Stappiaceae</taxon>
        <taxon>Roseibium</taxon>
    </lineage>
</organism>
<dbReference type="RefSeq" id="WP_155192579.1">
    <property type="nucleotide sequence ID" value="NZ_BAAAEA010000005.1"/>
</dbReference>
<keyword evidence="1" id="KW-0472">Membrane</keyword>
<keyword evidence="3" id="KW-1185">Reference proteome</keyword>
<feature type="transmembrane region" description="Helical" evidence="1">
    <location>
        <begin position="6"/>
        <end position="32"/>
    </location>
</feature>
<feature type="transmembrane region" description="Helical" evidence="1">
    <location>
        <begin position="219"/>
        <end position="241"/>
    </location>
</feature>
<dbReference type="EMBL" id="FXTT01000007">
    <property type="protein sequence ID" value="SMP36361.1"/>
    <property type="molecule type" value="Genomic_DNA"/>
</dbReference>
<evidence type="ECO:0000313" key="3">
    <source>
        <dbReference type="Proteomes" id="UP001157914"/>
    </source>
</evidence>
<gene>
    <name evidence="2" type="ORF">SAMN06265374_4137</name>
</gene>
<feature type="transmembrane region" description="Helical" evidence="1">
    <location>
        <begin position="39"/>
        <end position="57"/>
    </location>
</feature>
<accession>A0ABY1PNI3</accession>
<feature type="transmembrane region" description="Helical" evidence="1">
    <location>
        <begin position="191"/>
        <end position="213"/>
    </location>
</feature>
<evidence type="ECO:0000256" key="1">
    <source>
        <dbReference type="SAM" id="Phobius"/>
    </source>
</evidence>
<keyword evidence="1" id="KW-1133">Transmembrane helix</keyword>
<sequence length="284" mass="30948">MWLANPVIAVLIATCVWWLSTGLVLVIVHWAIRKKLEPWQLLPLVTLVGIAGFLLMVEGSTRPTPMGSYMGFFGALLVWAWHETTFLTGMVTGRNKGVCPPDVKGYARFRAAWRAVCDHEIAILLTAVFLWFVLSGAPNTFGLATFGLLWGMRISAKLLIFLGARHAISALMPPGISHLQTYFNTGSTTPFFPLLLAIAVGLFTVLVAGAFAAHTDYSVVGHILLASFMALAIIEHLILVLPVSDTALWRWAVPKGNGKSNSEASSRHDFLPTGVGAKRRLDAR</sequence>
<keyword evidence="1" id="KW-0812">Transmembrane</keyword>
<reference evidence="2 3" key="1">
    <citation type="submission" date="2017-05" db="EMBL/GenBank/DDBJ databases">
        <authorList>
            <person name="Varghese N."/>
            <person name="Submissions S."/>
        </authorList>
    </citation>
    <scope>NUCLEOTIDE SEQUENCE [LARGE SCALE GENOMIC DNA]</scope>
    <source>
        <strain evidence="2 3">DSM 15949</strain>
    </source>
</reference>
<feature type="transmembrane region" description="Helical" evidence="1">
    <location>
        <begin position="69"/>
        <end position="91"/>
    </location>
</feature>
<protein>
    <submittedName>
        <fullName evidence="2">Photosynthetic complex assembly protein 2</fullName>
    </submittedName>
</protein>